<reference evidence="2" key="1">
    <citation type="submission" date="2019-12" db="EMBL/GenBank/DDBJ databases">
        <title>An insight into the sialome of adult female Ixodes ricinus ticks feeding for 6 days.</title>
        <authorList>
            <person name="Perner J."/>
            <person name="Ribeiro J.M.C."/>
        </authorList>
    </citation>
    <scope>NUCLEOTIDE SEQUENCE</scope>
    <source>
        <strain evidence="2">Semi-engorged</strain>
        <tissue evidence="2">Salivary glands</tissue>
    </source>
</reference>
<sequence>MRFFRSSSSSSAFSRFFLRCMALPASLAAPLYIAILGPSLVFSRRHPITSAAPGKSPVRRDPWHSPVVRCQREPGVPQMQVTTNTNTSESTEHQ</sequence>
<evidence type="ECO:0000256" key="1">
    <source>
        <dbReference type="SAM" id="MobiDB-lite"/>
    </source>
</evidence>
<dbReference type="AlphaFoldDB" id="A0A6B0UD67"/>
<name>A0A6B0UD67_IXORI</name>
<dbReference type="EMBL" id="GIFC01004987">
    <property type="protein sequence ID" value="MXU87070.1"/>
    <property type="molecule type" value="Transcribed_RNA"/>
</dbReference>
<organism evidence="2">
    <name type="scientific">Ixodes ricinus</name>
    <name type="common">Common tick</name>
    <name type="synonym">Acarus ricinus</name>
    <dbReference type="NCBI Taxonomy" id="34613"/>
    <lineage>
        <taxon>Eukaryota</taxon>
        <taxon>Metazoa</taxon>
        <taxon>Ecdysozoa</taxon>
        <taxon>Arthropoda</taxon>
        <taxon>Chelicerata</taxon>
        <taxon>Arachnida</taxon>
        <taxon>Acari</taxon>
        <taxon>Parasitiformes</taxon>
        <taxon>Ixodida</taxon>
        <taxon>Ixodoidea</taxon>
        <taxon>Ixodidae</taxon>
        <taxon>Ixodinae</taxon>
        <taxon>Ixodes</taxon>
    </lineage>
</organism>
<protein>
    <submittedName>
        <fullName evidence="2">Putative secreted protein</fullName>
    </submittedName>
</protein>
<evidence type="ECO:0000313" key="2">
    <source>
        <dbReference type="EMBL" id="MXU87070.1"/>
    </source>
</evidence>
<feature type="region of interest" description="Disordered" evidence="1">
    <location>
        <begin position="73"/>
        <end position="94"/>
    </location>
</feature>
<feature type="compositionally biased region" description="Low complexity" evidence="1">
    <location>
        <begin position="82"/>
        <end position="94"/>
    </location>
</feature>
<proteinExistence type="predicted"/>
<accession>A0A6B0UD67</accession>